<feature type="signal peptide" evidence="1">
    <location>
        <begin position="1"/>
        <end position="18"/>
    </location>
</feature>
<name>A0A1J7JH52_9PEZI</name>
<evidence type="ECO:0000313" key="3">
    <source>
        <dbReference type="Proteomes" id="UP000182658"/>
    </source>
</evidence>
<proteinExistence type="predicted"/>
<dbReference type="OrthoDB" id="4889343at2759"/>
<dbReference type="EMBL" id="KV875098">
    <property type="protein sequence ID" value="OIW29064.1"/>
    <property type="molecule type" value="Genomic_DNA"/>
</dbReference>
<protein>
    <submittedName>
        <fullName evidence="2">Uncharacterized protein</fullName>
    </submittedName>
</protein>
<accession>A0A1J7JH52</accession>
<keyword evidence="1" id="KW-0732">Signal</keyword>
<gene>
    <name evidence="2" type="ORF">CONLIGDRAFT_670773</name>
</gene>
<dbReference type="AlphaFoldDB" id="A0A1J7JH52"/>
<sequence length="288" mass="33244">MRFPILLALFFLTTTAVAGGIRRSFEIMTLWYTYQARIEELWASEGNLNNLDIIPIQFGRGPHGTLTFNQFVEYVARRPNTLPRTPPFYFVAENNLAPDISRTANNMWMNVQKRNLDIPALWDNWQTTDGQYRIIKGARSYKGLMEQIGNIIWDMSQSGHLAGDNPNIARARDALEMVRVNRQFDYDRFYVPAVKAAPEFAGVTWKEGTPISQRGEEGKSPVLWLEQTLEANSNRPDLDDELISWREHTYFAEPDEDEGVHRRRHWVTYEMVRQAGEIATTGVCKPSR</sequence>
<evidence type="ECO:0000313" key="2">
    <source>
        <dbReference type="EMBL" id="OIW29064.1"/>
    </source>
</evidence>
<evidence type="ECO:0000256" key="1">
    <source>
        <dbReference type="SAM" id="SignalP"/>
    </source>
</evidence>
<reference evidence="2 3" key="1">
    <citation type="submission" date="2016-10" db="EMBL/GenBank/DDBJ databases">
        <title>Draft genome sequence of Coniochaeta ligniaria NRRL30616, a lignocellulolytic fungus for bioabatement of inhibitors in plant biomass hydrolysates.</title>
        <authorList>
            <consortium name="DOE Joint Genome Institute"/>
            <person name="Jimenez D.J."/>
            <person name="Hector R.E."/>
            <person name="Riley R."/>
            <person name="Sun H."/>
            <person name="Grigoriev I.V."/>
            <person name="Van Elsas J.D."/>
            <person name="Nichols N.N."/>
        </authorList>
    </citation>
    <scope>NUCLEOTIDE SEQUENCE [LARGE SCALE GENOMIC DNA]</scope>
    <source>
        <strain evidence="2 3">NRRL 30616</strain>
    </source>
</reference>
<dbReference type="Proteomes" id="UP000182658">
    <property type="component" value="Unassembled WGS sequence"/>
</dbReference>
<feature type="chain" id="PRO_5012023852" evidence="1">
    <location>
        <begin position="19"/>
        <end position="288"/>
    </location>
</feature>
<dbReference type="InParanoid" id="A0A1J7JH52"/>
<keyword evidence="3" id="KW-1185">Reference proteome</keyword>
<organism evidence="2 3">
    <name type="scientific">Coniochaeta ligniaria NRRL 30616</name>
    <dbReference type="NCBI Taxonomy" id="1408157"/>
    <lineage>
        <taxon>Eukaryota</taxon>
        <taxon>Fungi</taxon>
        <taxon>Dikarya</taxon>
        <taxon>Ascomycota</taxon>
        <taxon>Pezizomycotina</taxon>
        <taxon>Sordariomycetes</taxon>
        <taxon>Sordariomycetidae</taxon>
        <taxon>Coniochaetales</taxon>
        <taxon>Coniochaetaceae</taxon>
        <taxon>Coniochaeta</taxon>
    </lineage>
</organism>